<gene>
    <name evidence="2" type="ORF">CEW89_17455</name>
</gene>
<dbReference type="AlphaFoldDB" id="A0A291GGI7"/>
<name>A0A291GGI7_9RHOB</name>
<dbReference type="Proteomes" id="UP000217935">
    <property type="component" value="Chromosome"/>
</dbReference>
<dbReference type="STRING" id="1758178.GCA_001550095_01049"/>
<protein>
    <submittedName>
        <fullName evidence="2">Uncharacterized protein</fullName>
    </submittedName>
</protein>
<evidence type="ECO:0000313" key="2">
    <source>
        <dbReference type="EMBL" id="ATG49200.1"/>
    </source>
</evidence>
<organism evidence="2 3">
    <name type="scientific">Celeribacter ethanolicus</name>
    <dbReference type="NCBI Taxonomy" id="1758178"/>
    <lineage>
        <taxon>Bacteria</taxon>
        <taxon>Pseudomonadati</taxon>
        <taxon>Pseudomonadota</taxon>
        <taxon>Alphaproteobacteria</taxon>
        <taxon>Rhodobacterales</taxon>
        <taxon>Roseobacteraceae</taxon>
        <taxon>Celeribacter</taxon>
    </lineage>
</organism>
<feature type="chain" id="PRO_5011973739" evidence="1">
    <location>
        <begin position="20"/>
        <end position="270"/>
    </location>
</feature>
<sequence>MRLFVLSFVLSALPCVALAADRVETSVGVAEILPLGPFDTDALYLADEAVDLPQAADHLDIAAQDGDVLLILLASGGTGCPKQWVYVDAGSEPVWVSDMFGTCHDDGKALVTERGIEVISPATEPGQSGDVRYWLVGHELHEELGPPKSLGFTQVAEWQGQHPKLLVNDPAWEGRFLATVGPVGLLDLRALFEQASLLEWQGDWLVASGCKTDACGSLEGALAMSRDGHAMVAVIDRSEFEPPAGLRFYGDAQNQPLPQAIIQVFVDHTE</sequence>
<keyword evidence="3" id="KW-1185">Reference proteome</keyword>
<proteinExistence type="predicted"/>
<accession>A0A291GGI7</accession>
<dbReference type="RefSeq" id="WP_096806761.1">
    <property type="nucleotide sequence ID" value="NZ_CP022196.1"/>
</dbReference>
<reference evidence="2 3" key="1">
    <citation type="submission" date="2017-06" db="EMBL/GenBank/DDBJ databases">
        <title>Celeribacter sp. TSPH2 complete genome sequence.</title>
        <authorList>
            <person name="Woo J.-H."/>
            <person name="Kim H.-S."/>
        </authorList>
    </citation>
    <scope>NUCLEOTIDE SEQUENCE [LARGE SCALE GENOMIC DNA]</scope>
    <source>
        <strain evidence="2 3">TSPH2</strain>
    </source>
</reference>
<evidence type="ECO:0000313" key="3">
    <source>
        <dbReference type="Proteomes" id="UP000217935"/>
    </source>
</evidence>
<evidence type="ECO:0000256" key="1">
    <source>
        <dbReference type="SAM" id="SignalP"/>
    </source>
</evidence>
<dbReference type="KEGG" id="ceh:CEW89_17455"/>
<dbReference type="EMBL" id="CP022196">
    <property type="protein sequence ID" value="ATG49200.1"/>
    <property type="molecule type" value="Genomic_DNA"/>
</dbReference>
<feature type="signal peptide" evidence="1">
    <location>
        <begin position="1"/>
        <end position="19"/>
    </location>
</feature>
<keyword evidence="1" id="KW-0732">Signal</keyword>
<dbReference type="OrthoDB" id="7866572at2"/>